<proteinExistence type="inferred from homology"/>
<evidence type="ECO:0000256" key="1">
    <source>
        <dbReference type="ARBA" id="ARBA00006226"/>
    </source>
</evidence>
<evidence type="ECO:0000256" key="2">
    <source>
        <dbReference type="ARBA" id="ARBA00022649"/>
    </source>
</evidence>
<dbReference type="SUPFAM" id="SSF143011">
    <property type="entry name" value="RelE-like"/>
    <property type="match status" value="1"/>
</dbReference>
<dbReference type="Pfam" id="PF05016">
    <property type="entry name" value="ParE_toxin"/>
    <property type="match status" value="1"/>
</dbReference>
<accession>A0A858R7K8</accession>
<evidence type="ECO:0000313" key="3">
    <source>
        <dbReference type="EMBL" id="QJE73559.1"/>
    </source>
</evidence>
<dbReference type="Proteomes" id="UP000501891">
    <property type="component" value="Chromosome"/>
</dbReference>
<dbReference type="KEGG" id="acru:HHL28_11090"/>
<dbReference type="PANTHER" id="PTHR35601:SF1">
    <property type="entry name" value="TOXIN RELE"/>
    <property type="match status" value="1"/>
</dbReference>
<dbReference type="InterPro" id="IPR007712">
    <property type="entry name" value="RelE/ParE_toxin"/>
</dbReference>
<dbReference type="EMBL" id="CP051775">
    <property type="protein sequence ID" value="QJE73559.1"/>
    <property type="molecule type" value="Genomic_DNA"/>
</dbReference>
<keyword evidence="4" id="KW-1185">Reference proteome</keyword>
<name>A0A858R7K8_9PROT</name>
<reference evidence="3" key="1">
    <citation type="submission" date="2020-04" db="EMBL/GenBank/DDBJ databases">
        <title>A desert anoxygenic phototrophic bacterium fixes CO2 using RubisCO under aerobic conditions.</title>
        <authorList>
            <person name="Tang K."/>
        </authorList>
    </citation>
    <scope>NUCLEOTIDE SEQUENCE [LARGE SCALE GENOMIC DNA]</scope>
    <source>
        <strain evidence="3">MIMtkB3</strain>
    </source>
</reference>
<gene>
    <name evidence="3" type="ORF">HHL28_11090</name>
</gene>
<keyword evidence="2" id="KW-1277">Toxin-antitoxin system</keyword>
<organism evidence="3 4">
    <name type="scientific">Aerophototrophica crusticola</name>
    <dbReference type="NCBI Taxonomy" id="1709002"/>
    <lineage>
        <taxon>Bacteria</taxon>
        <taxon>Pseudomonadati</taxon>
        <taxon>Pseudomonadota</taxon>
        <taxon>Alphaproteobacteria</taxon>
        <taxon>Rhodospirillales</taxon>
        <taxon>Rhodospirillaceae</taxon>
        <taxon>Aerophototrophica</taxon>
    </lineage>
</organism>
<comment type="similarity">
    <text evidence="1">Belongs to the RelE toxin family.</text>
</comment>
<evidence type="ECO:0000313" key="4">
    <source>
        <dbReference type="Proteomes" id="UP000501891"/>
    </source>
</evidence>
<sequence length="83" mass="9347">MKLVIESAALKALRKLPKADADALREKLKAFAADPYSKHGWAKAFAPGIGRIRHGDWRAIYRIDGGVLTVFVLKIGNRREIYR</sequence>
<dbReference type="AlphaFoldDB" id="A0A858R7K8"/>
<dbReference type="PANTHER" id="PTHR35601">
    <property type="entry name" value="TOXIN RELE"/>
    <property type="match status" value="1"/>
</dbReference>
<dbReference type="Gene3D" id="3.30.2310.20">
    <property type="entry name" value="RelE-like"/>
    <property type="match status" value="1"/>
</dbReference>
<protein>
    <submittedName>
        <fullName evidence="3">Type II toxin-antitoxin system RelE/ParE family toxin</fullName>
    </submittedName>
</protein>
<dbReference type="InterPro" id="IPR035093">
    <property type="entry name" value="RelE/ParE_toxin_dom_sf"/>
</dbReference>